<feature type="region of interest" description="Disordered" evidence="1">
    <location>
        <begin position="222"/>
        <end position="251"/>
    </location>
</feature>
<feature type="domain" description="DUF222" evidence="2">
    <location>
        <begin position="51"/>
        <end position="394"/>
    </location>
</feature>
<dbReference type="OrthoDB" id="3261064at2"/>
<gene>
    <name evidence="3" type="ORF">RS84_00609</name>
</gene>
<sequence length="480" mass="53293">MPDSTDVVRDFEDRERVLDAWVETQRQIAVLQAESAELLIERIAVHERELIGNGYHRDCAYRSMIAEYSAAGRIASGTMEGAFLDARTLRDDLPAVRACFTEGRITAAHVHEIVRASSVVVEAVRHGKADAEALPLFEEAALAVAEQETAARTRPHVQQIAAALAGETVIERNRRAAKDRTVNVRSLGDGLALLTAVLPEWVAEAIMDRLTRMTQKIATARGTREPQLDPEVLDSGEDRITPDDIAPDDPAFDRDRLWDEAWGESIISADGTFALDPDADVEHIPADTRTFDQIRADILSDMLLASDPSRALGDALDNVQARIQVTIAATTLAGDDDAPAEFDGHGPLDPRIARLLAGRNDGWARLFLDPAGMVVETDTYTPTTAMKRFLRARDQHCRFPGCRTPVHRCQIDHNHDHAKGGRTAVDNLCHFCAKHHALKHPDVPDVFRWTAQQRPDGTVTWFSPIVRSYDDRPRRRVLFV</sequence>
<dbReference type="InterPro" id="IPR003615">
    <property type="entry name" value="HNH_nuc"/>
</dbReference>
<dbReference type="Gene3D" id="1.10.30.50">
    <property type="match status" value="1"/>
</dbReference>
<dbReference type="Pfam" id="PF02720">
    <property type="entry name" value="DUF222"/>
    <property type="match status" value="1"/>
</dbReference>
<dbReference type="RefSeq" id="WP_045256273.1">
    <property type="nucleotide sequence ID" value="NZ_JYJB01000005.1"/>
</dbReference>
<evidence type="ECO:0000313" key="3">
    <source>
        <dbReference type="EMBL" id="KJL48979.1"/>
    </source>
</evidence>
<organism evidence="3 4">
    <name type="scientific">Microbacterium hydrocarbonoxydans</name>
    <dbReference type="NCBI Taxonomy" id="273678"/>
    <lineage>
        <taxon>Bacteria</taxon>
        <taxon>Bacillati</taxon>
        <taxon>Actinomycetota</taxon>
        <taxon>Actinomycetes</taxon>
        <taxon>Micrococcales</taxon>
        <taxon>Microbacteriaceae</taxon>
        <taxon>Microbacterium</taxon>
    </lineage>
</organism>
<evidence type="ECO:0000256" key="1">
    <source>
        <dbReference type="SAM" id="MobiDB-lite"/>
    </source>
</evidence>
<accession>A0A0M2HX13</accession>
<comment type="caution">
    <text evidence="3">The sequence shown here is derived from an EMBL/GenBank/DDBJ whole genome shotgun (WGS) entry which is preliminary data.</text>
</comment>
<protein>
    <recommendedName>
        <fullName evidence="2">DUF222 domain-containing protein</fullName>
    </recommendedName>
</protein>
<dbReference type="Proteomes" id="UP000033900">
    <property type="component" value="Unassembled WGS sequence"/>
</dbReference>
<proteinExistence type="predicted"/>
<keyword evidence="4" id="KW-1185">Reference proteome</keyword>
<name>A0A0M2HX13_9MICO</name>
<reference evidence="3 4" key="1">
    <citation type="submission" date="2015-02" db="EMBL/GenBank/DDBJ databases">
        <title>Draft genome sequences of ten Microbacterium spp. with emphasis on heavy metal contaminated environments.</title>
        <authorList>
            <person name="Corretto E."/>
        </authorList>
    </citation>
    <scope>NUCLEOTIDE SEQUENCE [LARGE SCALE GENOMIC DNA]</scope>
    <source>
        <strain evidence="3 4">SA35</strain>
    </source>
</reference>
<dbReference type="CDD" id="cd00085">
    <property type="entry name" value="HNHc"/>
    <property type="match status" value="1"/>
</dbReference>
<dbReference type="InterPro" id="IPR003870">
    <property type="entry name" value="DUF222"/>
</dbReference>
<evidence type="ECO:0000259" key="2">
    <source>
        <dbReference type="Pfam" id="PF02720"/>
    </source>
</evidence>
<evidence type="ECO:0000313" key="4">
    <source>
        <dbReference type="Proteomes" id="UP000033900"/>
    </source>
</evidence>
<dbReference type="STRING" id="273678.RS84_00609"/>
<dbReference type="AlphaFoldDB" id="A0A0M2HX13"/>
<dbReference type="PATRIC" id="fig|273678.4.peg.601"/>
<dbReference type="EMBL" id="JYJB01000005">
    <property type="protein sequence ID" value="KJL48979.1"/>
    <property type="molecule type" value="Genomic_DNA"/>
</dbReference>